<proteinExistence type="predicted"/>
<reference evidence="1 2" key="1">
    <citation type="submission" date="2018-04" db="EMBL/GenBank/DDBJ databases">
        <title>Genome of Nocardioides gansuensis WSJ-1.</title>
        <authorList>
            <person name="Wu S."/>
            <person name="Wang G."/>
        </authorList>
    </citation>
    <scope>NUCLEOTIDE SEQUENCE [LARGE SCALE GENOMIC DNA]</scope>
    <source>
        <strain evidence="1 2">WSJ-1</strain>
    </source>
</reference>
<protein>
    <submittedName>
        <fullName evidence="1">Uncharacterized protein</fullName>
    </submittedName>
</protein>
<comment type="caution">
    <text evidence="1">The sequence shown here is derived from an EMBL/GenBank/DDBJ whole genome shotgun (WGS) entry which is preliminary data.</text>
</comment>
<gene>
    <name evidence="1" type="ORF">DDE18_15780</name>
</gene>
<evidence type="ECO:0000313" key="2">
    <source>
        <dbReference type="Proteomes" id="UP000246018"/>
    </source>
</evidence>
<keyword evidence="2" id="KW-1185">Reference proteome</keyword>
<dbReference type="OrthoDB" id="4290974at2"/>
<organism evidence="1 2">
    <name type="scientific">Nocardioides gansuensis</name>
    <dbReference type="NCBI Taxonomy" id="2138300"/>
    <lineage>
        <taxon>Bacteria</taxon>
        <taxon>Bacillati</taxon>
        <taxon>Actinomycetota</taxon>
        <taxon>Actinomycetes</taxon>
        <taxon>Propionibacteriales</taxon>
        <taxon>Nocardioidaceae</taxon>
        <taxon>Nocardioides</taxon>
    </lineage>
</organism>
<dbReference type="RefSeq" id="WP_116573201.1">
    <property type="nucleotide sequence ID" value="NZ_QDGZ01000006.1"/>
</dbReference>
<accession>A0A2T8F8T1</accession>
<dbReference type="AlphaFoldDB" id="A0A2T8F8T1"/>
<evidence type="ECO:0000313" key="1">
    <source>
        <dbReference type="EMBL" id="PVG82134.1"/>
    </source>
</evidence>
<name>A0A2T8F8T1_9ACTN</name>
<dbReference type="Pfam" id="PF19730">
    <property type="entry name" value="DUF6221"/>
    <property type="match status" value="1"/>
</dbReference>
<sequence>MDALIEFLQARLAEDHAWAKRQERVAIRTHHVGRRSPHPPDHYSRVLADVEAKRRIVARCAETFAGDGWKSDDAPDMARETLRDLAGAYADHPDCRPEWRP</sequence>
<dbReference type="InterPro" id="IPR046193">
    <property type="entry name" value="DUF6221"/>
</dbReference>
<dbReference type="EMBL" id="QDGZ01000006">
    <property type="protein sequence ID" value="PVG82134.1"/>
    <property type="molecule type" value="Genomic_DNA"/>
</dbReference>
<dbReference type="Proteomes" id="UP000246018">
    <property type="component" value="Unassembled WGS sequence"/>
</dbReference>